<keyword evidence="1" id="KW-0175">Coiled coil</keyword>
<protein>
    <submittedName>
        <fullName evidence="3">Uncharacterized protein</fullName>
    </submittedName>
</protein>
<feature type="region of interest" description="Disordered" evidence="2">
    <location>
        <begin position="361"/>
        <end position="384"/>
    </location>
</feature>
<sequence length="384" mass="43133">MADQAARDAWDAMRFPEDGYNTNFSVGEMFPFTGLGEVPLLFDKRPDVHGGSGGAGEGGDADMEEDMKARLRGEHPESSGPISLKDRASLVALSKCFPVIKHSVMDDRIHKSKEAEKALKEEKNRLEIAKQKAKDDKEAKREWKMEQLLAKHKQTLHEEFEVMFEKRLRNAIVSQRAVKGKDKVESSEDEEEEEEMGDRLEKRKRQPTVSCMINPPEESPSKVGKASTSVHRGAHEEPSPRLGVPRRSRVDGERERMYPYVDSPLWEGAPSADEFTATMAFRKVIRKFGKKLKPTIEEMCREAGVVYHGRPKAVDELVEIRVMYFNIDGNQPPAVAPRQITPRQRGGGVVIREVRETLREIAPDPLADVPAPGGNDPRNNGSVE</sequence>
<name>A0A388LVJ0_CHABU</name>
<dbReference type="STRING" id="69332.A0A388LVJ0"/>
<dbReference type="Gramene" id="GBG86281">
    <property type="protein sequence ID" value="GBG86281"/>
    <property type="gene ID" value="CBR_g41275"/>
</dbReference>
<dbReference type="EMBL" id="BFEA01000557">
    <property type="protein sequence ID" value="GBG86281.1"/>
    <property type="molecule type" value="Genomic_DNA"/>
</dbReference>
<feature type="compositionally biased region" description="Acidic residues" evidence="2">
    <location>
        <begin position="187"/>
        <end position="196"/>
    </location>
</feature>
<evidence type="ECO:0000256" key="1">
    <source>
        <dbReference type="SAM" id="Coils"/>
    </source>
</evidence>
<feature type="region of interest" description="Disordered" evidence="2">
    <location>
        <begin position="176"/>
        <end position="250"/>
    </location>
</feature>
<gene>
    <name evidence="3" type="ORF">CBR_g41275</name>
</gene>
<feature type="coiled-coil region" evidence="1">
    <location>
        <begin position="109"/>
        <end position="146"/>
    </location>
</feature>
<evidence type="ECO:0000256" key="2">
    <source>
        <dbReference type="SAM" id="MobiDB-lite"/>
    </source>
</evidence>
<organism evidence="3 4">
    <name type="scientific">Chara braunii</name>
    <name type="common">Braun's stonewort</name>
    <dbReference type="NCBI Taxonomy" id="69332"/>
    <lineage>
        <taxon>Eukaryota</taxon>
        <taxon>Viridiplantae</taxon>
        <taxon>Streptophyta</taxon>
        <taxon>Charophyceae</taxon>
        <taxon>Charales</taxon>
        <taxon>Characeae</taxon>
        <taxon>Chara</taxon>
    </lineage>
</organism>
<comment type="caution">
    <text evidence="3">The sequence shown here is derived from an EMBL/GenBank/DDBJ whole genome shotgun (WGS) entry which is preliminary data.</text>
</comment>
<dbReference type="Proteomes" id="UP000265515">
    <property type="component" value="Unassembled WGS sequence"/>
</dbReference>
<proteinExistence type="predicted"/>
<accession>A0A388LVJ0</accession>
<keyword evidence="4" id="KW-1185">Reference proteome</keyword>
<reference evidence="3 4" key="1">
    <citation type="journal article" date="2018" name="Cell">
        <title>The Chara Genome: Secondary Complexity and Implications for Plant Terrestrialization.</title>
        <authorList>
            <person name="Nishiyama T."/>
            <person name="Sakayama H."/>
            <person name="Vries J.D."/>
            <person name="Buschmann H."/>
            <person name="Saint-Marcoux D."/>
            <person name="Ullrich K.K."/>
            <person name="Haas F.B."/>
            <person name="Vanderstraeten L."/>
            <person name="Becker D."/>
            <person name="Lang D."/>
            <person name="Vosolsobe S."/>
            <person name="Rombauts S."/>
            <person name="Wilhelmsson P.K.I."/>
            <person name="Janitza P."/>
            <person name="Kern R."/>
            <person name="Heyl A."/>
            <person name="Rumpler F."/>
            <person name="Villalobos L.I.A.C."/>
            <person name="Clay J.M."/>
            <person name="Skokan R."/>
            <person name="Toyoda A."/>
            <person name="Suzuki Y."/>
            <person name="Kagoshima H."/>
            <person name="Schijlen E."/>
            <person name="Tajeshwar N."/>
            <person name="Catarino B."/>
            <person name="Hetherington A.J."/>
            <person name="Saltykova A."/>
            <person name="Bonnot C."/>
            <person name="Breuninger H."/>
            <person name="Symeonidi A."/>
            <person name="Radhakrishnan G.V."/>
            <person name="Van Nieuwerburgh F."/>
            <person name="Deforce D."/>
            <person name="Chang C."/>
            <person name="Karol K.G."/>
            <person name="Hedrich R."/>
            <person name="Ulvskov P."/>
            <person name="Glockner G."/>
            <person name="Delwiche C.F."/>
            <person name="Petrasek J."/>
            <person name="Van de Peer Y."/>
            <person name="Friml J."/>
            <person name="Beilby M."/>
            <person name="Dolan L."/>
            <person name="Kohara Y."/>
            <person name="Sugano S."/>
            <person name="Fujiyama A."/>
            <person name="Delaux P.-M."/>
            <person name="Quint M."/>
            <person name="TheiBen G."/>
            <person name="Hagemann M."/>
            <person name="Harholt J."/>
            <person name="Dunand C."/>
            <person name="Zachgo S."/>
            <person name="Langdale J."/>
            <person name="Maumus F."/>
            <person name="Straeten D.V.D."/>
            <person name="Gould S.B."/>
            <person name="Rensing S.A."/>
        </authorList>
    </citation>
    <scope>NUCLEOTIDE SEQUENCE [LARGE SCALE GENOMIC DNA]</scope>
    <source>
        <strain evidence="3 4">S276</strain>
    </source>
</reference>
<evidence type="ECO:0000313" key="4">
    <source>
        <dbReference type="Proteomes" id="UP000265515"/>
    </source>
</evidence>
<evidence type="ECO:0000313" key="3">
    <source>
        <dbReference type="EMBL" id="GBG86281.1"/>
    </source>
</evidence>
<dbReference type="AlphaFoldDB" id="A0A388LVJ0"/>